<dbReference type="PANTHER" id="PTHR46562:SF1">
    <property type="entry name" value="SERINE_THREONINE-PROTEIN KINASE ULK4"/>
    <property type="match status" value="1"/>
</dbReference>
<name>A0A1D6MU52_MAIZE</name>
<reference evidence="2" key="1">
    <citation type="submission" date="2015-12" db="EMBL/GenBank/DDBJ databases">
        <title>Update maize B73 reference genome by single molecule sequencing technologies.</title>
        <authorList>
            <consortium name="Maize Genome Sequencing Project"/>
            <person name="Ware D."/>
        </authorList>
    </citation>
    <scope>NUCLEOTIDE SEQUENCE [LARGE SCALE GENOMIC DNA]</scope>
    <source>
        <tissue evidence="2">Seedling</tissue>
    </source>
</reference>
<organism evidence="2">
    <name type="scientific">Zea mays</name>
    <name type="common">Maize</name>
    <dbReference type="NCBI Taxonomy" id="4577"/>
    <lineage>
        <taxon>Eukaryota</taxon>
        <taxon>Viridiplantae</taxon>
        <taxon>Streptophyta</taxon>
        <taxon>Embryophyta</taxon>
        <taxon>Tracheophyta</taxon>
        <taxon>Spermatophyta</taxon>
        <taxon>Magnoliopsida</taxon>
        <taxon>Liliopsida</taxon>
        <taxon>Poales</taxon>
        <taxon>Poaceae</taxon>
        <taxon>PACMAD clade</taxon>
        <taxon>Panicoideae</taxon>
        <taxon>Andropogonodae</taxon>
        <taxon>Andropogoneae</taxon>
        <taxon>Tripsacinae</taxon>
        <taxon>Zea</taxon>
    </lineage>
</organism>
<dbReference type="STRING" id="4577.A0A1D6MU52"/>
<dbReference type="GO" id="GO:0008017">
    <property type="term" value="F:microtubule binding"/>
    <property type="evidence" value="ECO:0007669"/>
    <property type="project" value="InterPro"/>
</dbReference>
<evidence type="ECO:0000313" key="2">
    <source>
        <dbReference type="EMBL" id="ONM32409.1"/>
    </source>
</evidence>
<dbReference type="PANTHER" id="PTHR46562">
    <property type="entry name" value="SERINE/THREONINE-KINASE ULK4-LIKE PROTEIN-RELATED"/>
    <property type="match status" value="1"/>
</dbReference>
<dbReference type="IntAct" id="A0A1D6MU52">
    <property type="interactions" value="1"/>
</dbReference>
<dbReference type="Pfam" id="PF23606">
    <property type="entry name" value="HEAT_ULK4"/>
    <property type="match status" value="1"/>
</dbReference>
<gene>
    <name evidence="2" type="ORF">ZEAMMB73_Zm00001d041102</name>
</gene>
<keyword evidence="2" id="KW-0418">Kinase</keyword>
<dbReference type="AlphaFoldDB" id="A0A1D6MU52"/>
<dbReference type="ExpressionAtlas" id="A0A1D6MU52">
    <property type="expression patterns" value="baseline"/>
</dbReference>
<dbReference type="GO" id="GO:0016301">
    <property type="term" value="F:kinase activity"/>
    <property type="evidence" value="ECO:0007669"/>
    <property type="project" value="UniProtKB-KW"/>
</dbReference>
<proteinExistence type="predicted"/>
<feature type="domain" description="Serine/threonine-protein kinase ULK4/RUNKEL HEAT repeats" evidence="1">
    <location>
        <begin position="90"/>
        <end position="164"/>
    </location>
</feature>
<accession>A0A1D6MU52</accession>
<protein>
    <submittedName>
        <fullName evidence="2">Serine/threonine-protein kinase RUNKEL</fullName>
    </submittedName>
</protein>
<dbReference type="EMBL" id="CM007649">
    <property type="protein sequence ID" value="ONM32409.1"/>
    <property type="molecule type" value="Genomic_DNA"/>
</dbReference>
<dbReference type="InterPro" id="IPR056981">
    <property type="entry name" value="HEAT_ULK4_RUNKEL"/>
</dbReference>
<dbReference type="InterPro" id="IPR044591">
    <property type="entry name" value="RUK"/>
</dbReference>
<sequence>MNRYILSLSDDKQLVSGLISLIEQGIDVLRVKALLFVALLCKNSRRWLPHFFCNAKLISDVDRLGKEKEGFIHHCTEAFVQLVASLVPGILDTVSSDIQQVMVGKRHGPVTALAGRAHPKSTIHLFPVILHLLGSASFKHRVVTGHVLLQLANLIKILEAPFQVLFKNLTVDIKDVKPTYLLKDRLREVEGNPYFSNKDVTPSQTHVVAEVPSGTIPSLTHMEQQPEISANSCILV</sequence>
<evidence type="ECO:0000259" key="1">
    <source>
        <dbReference type="Pfam" id="PF23606"/>
    </source>
</evidence>
<keyword evidence="2" id="KW-0808">Transferase</keyword>
<dbReference type="GO" id="GO:0000914">
    <property type="term" value="P:phragmoplast assembly"/>
    <property type="evidence" value="ECO:0007669"/>
    <property type="project" value="InterPro"/>
</dbReference>
<dbReference type="InParanoid" id="A0A1D6MU52"/>